<dbReference type="EMBL" id="WKJK01000005">
    <property type="protein sequence ID" value="MRW90520.1"/>
    <property type="molecule type" value="Genomic_DNA"/>
</dbReference>
<sequence length="140" mass="14435">MMQTMIAALLLAYTLANPDAGAAPPAQSSPALQVQPTVDLSQPAPAATPGVTDEVIKKAVRETVAENPSPTSVVNPNAGALLASDAISTRMSAAFNEAKVPDCLHDDALRLQPARIGPIPVVGLYSLPWLVTAALRGKCN</sequence>
<reference evidence="2 3" key="1">
    <citation type="submission" date="2019-11" db="EMBL/GenBank/DDBJ databases">
        <title>Novel species isolated from a subtropical stream in China.</title>
        <authorList>
            <person name="Lu H."/>
        </authorList>
    </citation>
    <scope>NUCLEOTIDE SEQUENCE [LARGE SCALE GENOMIC DNA]</scope>
    <source>
        <strain evidence="2 3">FT80W</strain>
    </source>
</reference>
<keyword evidence="1" id="KW-0732">Signal</keyword>
<protein>
    <recommendedName>
        <fullName evidence="4">Secreted protein</fullName>
    </recommendedName>
</protein>
<evidence type="ECO:0000256" key="1">
    <source>
        <dbReference type="SAM" id="SignalP"/>
    </source>
</evidence>
<feature type="chain" id="PRO_5026290610" description="Secreted protein" evidence="1">
    <location>
        <begin position="23"/>
        <end position="140"/>
    </location>
</feature>
<evidence type="ECO:0000313" key="3">
    <source>
        <dbReference type="Proteomes" id="UP000433309"/>
    </source>
</evidence>
<evidence type="ECO:0000313" key="2">
    <source>
        <dbReference type="EMBL" id="MRW90520.1"/>
    </source>
</evidence>
<accession>A0A6I2KYD7</accession>
<gene>
    <name evidence="2" type="ORF">GJ699_11030</name>
</gene>
<dbReference type="RefSeq" id="WP_154376074.1">
    <property type="nucleotide sequence ID" value="NZ_WKJK01000005.1"/>
</dbReference>
<organism evidence="2 3">
    <name type="scientific">Duganella guangzhouensis</name>
    <dbReference type="NCBI Taxonomy" id="2666084"/>
    <lineage>
        <taxon>Bacteria</taxon>
        <taxon>Pseudomonadati</taxon>
        <taxon>Pseudomonadota</taxon>
        <taxon>Betaproteobacteria</taxon>
        <taxon>Burkholderiales</taxon>
        <taxon>Oxalobacteraceae</taxon>
        <taxon>Telluria group</taxon>
        <taxon>Duganella</taxon>
    </lineage>
</organism>
<dbReference type="AlphaFoldDB" id="A0A6I2KYD7"/>
<dbReference type="Proteomes" id="UP000433309">
    <property type="component" value="Unassembled WGS sequence"/>
</dbReference>
<evidence type="ECO:0008006" key="4">
    <source>
        <dbReference type="Google" id="ProtNLM"/>
    </source>
</evidence>
<feature type="signal peptide" evidence="1">
    <location>
        <begin position="1"/>
        <end position="22"/>
    </location>
</feature>
<comment type="caution">
    <text evidence="2">The sequence shown here is derived from an EMBL/GenBank/DDBJ whole genome shotgun (WGS) entry which is preliminary data.</text>
</comment>
<keyword evidence="3" id="KW-1185">Reference proteome</keyword>
<proteinExistence type="predicted"/>
<name>A0A6I2KYD7_9BURK</name>